<sequence length="91" mass="9887">MSSARSRASLDTAPRFVLATIHPSQPFAASCVPNSNVCPAAALRRRLPCPEQRGVVRKRTGPDIARSSRTAFRTRAMSAPVRRLGHPPAIR</sequence>
<protein>
    <submittedName>
        <fullName evidence="1">Uncharacterized protein</fullName>
    </submittedName>
</protein>
<dbReference type="Proteomes" id="UP000703269">
    <property type="component" value="Unassembled WGS sequence"/>
</dbReference>
<dbReference type="AlphaFoldDB" id="A0A9P3GPT0"/>
<name>A0A9P3GPT0_9APHY</name>
<gene>
    <name evidence="1" type="ORF">PsYK624_151840</name>
</gene>
<evidence type="ECO:0000313" key="2">
    <source>
        <dbReference type="Proteomes" id="UP000703269"/>
    </source>
</evidence>
<keyword evidence="2" id="KW-1185">Reference proteome</keyword>
<comment type="caution">
    <text evidence="1">The sequence shown here is derived from an EMBL/GenBank/DDBJ whole genome shotgun (WGS) entry which is preliminary data.</text>
</comment>
<accession>A0A9P3GPT0</accession>
<dbReference type="EMBL" id="BPQB01000097">
    <property type="protein sequence ID" value="GJE98946.1"/>
    <property type="molecule type" value="Genomic_DNA"/>
</dbReference>
<reference evidence="1 2" key="1">
    <citation type="submission" date="2021-08" db="EMBL/GenBank/DDBJ databases">
        <title>Draft Genome Sequence of Phanerochaete sordida strain YK-624.</title>
        <authorList>
            <person name="Mori T."/>
            <person name="Dohra H."/>
            <person name="Suzuki T."/>
            <person name="Kawagishi H."/>
            <person name="Hirai H."/>
        </authorList>
    </citation>
    <scope>NUCLEOTIDE SEQUENCE [LARGE SCALE GENOMIC DNA]</scope>
    <source>
        <strain evidence="1 2">YK-624</strain>
    </source>
</reference>
<dbReference type="PROSITE" id="PS51257">
    <property type="entry name" value="PROKAR_LIPOPROTEIN"/>
    <property type="match status" value="1"/>
</dbReference>
<organism evidence="1 2">
    <name type="scientific">Phanerochaete sordida</name>
    <dbReference type="NCBI Taxonomy" id="48140"/>
    <lineage>
        <taxon>Eukaryota</taxon>
        <taxon>Fungi</taxon>
        <taxon>Dikarya</taxon>
        <taxon>Basidiomycota</taxon>
        <taxon>Agaricomycotina</taxon>
        <taxon>Agaricomycetes</taxon>
        <taxon>Polyporales</taxon>
        <taxon>Phanerochaetaceae</taxon>
        <taxon>Phanerochaete</taxon>
    </lineage>
</organism>
<proteinExistence type="predicted"/>
<evidence type="ECO:0000313" key="1">
    <source>
        <dbReference type="EMBL" id="GJE98946.1"/>
    </source>
</evidence>